<dbReference type="PANTHER" id="PTHR43817">
    <property type="entry name" value="GLYCOSYL HYDROLASE"/>
    <property type="match status" value="1"/>
</dbReference>
<keyword evidence="4" id="KW-1185">Reference proteome</keyword>
<dbReference type="InterPro" id="IPR008979">
    <property type="entry name" value="Galactose-bd-like_sf"/>
</dbReference>
<dbReference type="AlphaFoldDB" id="A0A3M9NAX3"/>
<dbReference type="OrthoDB" id="9761519at2"/>
<dbReference type="SUPFAM" id="SSF49785">
    <property type="entry name" value="Galactose-binding domain-like"/>
    <property type="match status" value="1"/>
</dbReference>
<sequence length="1034" mass="116123">MYYPCAASAQITNYSLQTSGKLDYNDIHKGFETVPNESRLRCYWWWLNSMATKESITRDLEQMKANGYGGASIVDAGSSNYTVAKKTKAGPVFMSPAWMELYKFAVKEAQRVGIELSVNVQSGWNPGGPTITPDLALKKLVYSETKIEGGKRVEVKLPQPETKLLYKDILVQAFQQPETNFPLKNKGIEFWELKSFNEGFGAQGTYPLYKLRTEYPNANELNGLKKSDIVDLTGKCKNGVLTWDAPAGEWTIIRYGWTCTGAMTSTTSDGWSGLSLDHLNPDAFKKFSHDVIIPLIKAAQSAGNSLHFLQTDSWEMGNVGWTNNFANDFKKFRGYDLTPWLPVLAGRIVESGNQSDRFLHDYRKTIGDCVAAYHYQLFSDLAHKYGLGIHPESGGPHSAPVDALKVMAISDFPQGEFWATANTHRVKDDARLYVKQSACVAHTNGKRFVAAEGPTSIGPQWERAPKDLKSNIDRVFCSGVNRIVWHTFTSSPKEFGVPGNEYFAGTHLNPNVTWWKQAGDFIGYLNRCSYLLSKGLFVADALYYYGDDVPNFVFLKEDVKDLGFGYDWDKCSKDVIINRVSVKDNQIFLPDGMRYRVLVLPSEKAIDLAVLRRVELLVKQGLTVIGPRPERATGLADFPQSDKEVKAIASRIWGAIDGKAVTQNNYGKGKVIFGKDVKTVLEEMKIKPDLEFTSTQPNTALDYIHRTGEGMDIYFVVNRFGRKGINDFAFRYLTTLPDRYEQVECKFRVTGMVPELWDPMTGKTKQIVTYKEEDGQTIIPLSFEPEGSRFIIFRKAVASPHIIKIEKDGKSFFPNNDFAGTEKPCIQIFGEEGKMSTTIFEPGNYSLTWNDGSISQVNLTTPNARLPLSGKWKINFDTSWGGPAQIEVDSLKSWTEFDDAGIKYYSGKATYKKTFSILPGYLTGKKAILDLGNVLEMSSIKINGIQLPVKWSAPFQFDVTNYIKPGNNELEVQVVNLWPNRLTGDGKLPLNKRFTKTNIVKFDDNDAEKLLRKSGLLGPVEITFIHNEINTNFK</sequence>
<evidence type="ECO:0000313" key="4">
    <source>
        <dbReference type="Proteomes" id="UP000267223"/>
    </source>
</evidence>
<dbReference type="GO" id="GO:0005975">
    <property type="term" value="P:carbohydrate metabolic process"/>
    <property type="evidence" value="ECO:0007669"/>
    <property type="project" value="InterPro"/>
</dbReference>
<comment type="caution">
    <text evidence="3">The sequence shown here is derived from an EMBL/GenBank/DDBJ whole genome shotgun (WGS) entry which is preliminary data.</text>
</comment>
<dbReference type="PANTHER" id="PTHR43817:SF1">
    <property type="entry name" value="HYDROLASE, FAMILY 43, PUTATIVE (AFU_ORTHOLOGUE AFUA_3G01660)-RELATED"/>
    <property type="match status" value="1"/>
</dbReference>
<reference evidence="3 4" key="1">
    <citation type="submission" date="2018-11" db="EMBL/GenBank/DDBJ databases">
        <title>Draft genome sequence of Ferruginibacter sp. BO-59.</title>
        <authorList>
            <person name="Im W.T."/>
        </authorList>
    </citation>
    <scope>NUCLEOTIDE SEQUENCE [LARGE SCALE GENOMIC DNA]</scope>
    <source>
        <strain evidence="3 4">BO-59</strain>
    </source>
</reference>
<proteinExistence type="predicted"/>
<name>A0A3M9NAX3_9BACT</name>
<evidence type="ECO:0000256" key="2">
    <source>
        <dbReference type="ARBA" id="ARBA00022801"/>
    </source>
</evidence>
<protein>
    <submittedName>
        <fullName evidence="3">Glycoside hydrolase family 2</fullName>
    </submittedName>
</protein>
<dbReference type="EMBL" id="RJJR01000012">
    <property type="protein sequence ID" value="RNI34939.1"/>
    <property type="molecule type" value="Genomic_DNA"/>
</dbReference>
<accession>A0A3M9NAX3</accession>
<dbReference type="Gene3D" id="2.60.120.260">
    <property type="entry name" value="Galactose-binding domain-like"/>
    <property type="match status" value="1"/>
</dbReference>
<evidence type="ECO:0000313" key="3">
    <source>
        <dbReference type="EMBL" id="RNI34939.1"/>
    </source>
</evidence>
<dbReference type="Proteomes" id="UP000267223">
    <property type="component" value="Unassembled WGS sequence"/>
</dbReference>
<gene>
    <name evidence="3" type="ORF">EFY79_14820</name>
</gene>
<organism evidence="3 4">
    <name type="scientific">Hanamia caeni</name>
    <dbReference type="NCBI Taxonomy" id="2294116"/>
    <lineage>
        <taxon>Bacteria</taxon>
        <taxon>Pseudomonadati</taxon>
        <taxon>Bacteroidota</taxon>
        <taxon>Chitinophagia</taxon>
        <taxon>Chitinophagales</taxon>
        <taxon>Chitinophagaceae</taxon>
        <taxon>Hanamia</taxon>
    </lineage>
</organism>
<dbReference type="GO" id="GO:0004553">
    <property type="term" value="F:hydrolase activity, hydrolyzing O-glycosyl compounds"/>
    <property type="evidence" value="ECO:0007669"/>
    <property type="project" value="InterPro"/>
</dbReference>
<dbReference type="NCBIfam" id="NF045579">
    <property type="entry name" value="rhamnoside_JR"/>
    <property type="match status" value="1"/>
</dbReference>
<dbReference type="Pfam" id="PF17132">
    <property type="entry name" value="Glyco_hydro_106"/>
    <property type="match status" value="1"/>
</dbReference>
<keyword evidence="2 3" id="KW-0378">Hydrolase</keyword>
<evidence type="ECO:0000256" key="1">
    <source>
        <dbReference type="ARBA" id="ARBA00022729"/>
    </source>
</evidence>
<keyword evidence="1" id="KW-0732">Signal</keyword>